<name>A0ABV5T7Z3_9ACTN</name>
<feature type="region of interest" description="Disordered" evidence="2">
    <location>
        <begin position="1"/>
        <end position="81"/>
    </location>
</feature>
<dbReference type="InterPro" id="IPR050807">
    <property type="entry name" value="TransReg_Diox_bact_type"/>
</dbReference>
<dbReference type="RefSeq" id="WP_344749700.1">
    <property type="nucleotide sequence ID" value="NZ_BAAAWW010000204.1"/>
</dbReference>
<dbReference type="EMBL" id="JBHMBS010000002">
    <property type="protein sequence ID" value="MFB9675041.1"/>
    <property type="molecule type" value="Genomic_DNA"/>
</dbReference>
<dbReference type="Proteomes" id="UP001589610">
    <property type="component" value="Unassembled WGS sequence"/>
</dbReference>
<dbReference type="Gene3D" id="1.10.260.40">
    <property type="entry name" value="lambda repressor-like DNA-binding domains"/>
    <property type="match status" value="1"/>
</dbReference>
<dbReference type="InterPro" id="IPR001387">
    <property type="entry name" value="Cro/C1-type_HTH"/>
</dbReference>
<accession>A0ABV5T7Z3</accession>
<evidence type="ECO:0000259" key="3">
    <source>
        <dbReference type="PROSITE" id="PS50943"/>
    </source>
</evidence>
<evidence type="ECO:0000313" key="5">
    <source>
        <dbReference type="Proteomes" id="UP001589610"/>
    </source>
</evidence>
<reference evidence="4 5" key="1">
    <citation type="submission" date="2024-09" db="EMBL/GenBank/DDBJ databases">
        <authorList>
            <person name="Sun Q."/>
            <person name="Mori K."/>
        </authorList>
    </citation>
    <scope>NUCLEOTIDE SEQUENCE [LARGE SCALE GENOMIC DNA]</scope>
    <source>
        <strain evidence="4 5">JCM 3028</strain>
    </source>
</reference>
<dbReference type="CDD" id="cd00093">
    <property type="entry name" value="HTH_XRE"/>
    <property type="match status" value="1"/>
</dbReference>
<dbReference type="CDD" id="cd02209">
    <property type="entry name" value="cupin_XRE_C"/>
    <property type="match status" value="1"/>
</dbReference>
<proteinExistence type="predicted"/>
<evidence type="ECO:0000313" key="4">
    <source>
        <dbReference type="EMBL" id="MFB9675041.1"/>
    </source>
</evidence>
<dbReference type="SMART" id="SM00530">
    <property type="entry name" value="HTH_XRE"/>
    <property type="match status" value="1"/>
</dbReference>
<dbReference type="Pfam" id="PF01381">
    <property type="entry name" value="HTH_3"/>
    <property type="match status" value="1"/>
</dbReference>
<dbReference type="InterPro" id="IPR014710">
    <property type="entry name" value="RmlC-like_jellyroll"/>
</dbReference>
<feature type="domain" description="HTH cro/C1-type" evidence="3">
    <location>
        <begin position="83"/>
        <end position="137"/>
    </location>
</feature>
<sequence>MDSGAQSPRPAQETGAPGRPSADTGTPDRPAAGTGTPGRPASDSGTPDRPASDTGTPDRQATDGGTPGRPEADSGTPGIGRRIRGLREERGISLSALARAAGVGKATLSGLENGTRNPTLDTLWAITTELGVPLAMAVGTPPPVDAGGSGRTGGIPVVHGTAVEGTLLQVFEDEGVTYELYRLVIRAGTPQVSPAHHEGVTEHVTVFAGTLSAGPAGAPLRAGPGEHISWRSDVPHSYAVLGDQDVHASLLIRYPRR</sequence>
<dbReference type="Gene3D" id="2.60.120.10">
    <property type="entry name" value="Jelly Rolls"/>
    <property type="match status" value="1"/>
</dbReference>
<evidence type="ECO:0000256" key="1">
    <source>
        <dbReference type="ARBA" id="ARBA00023125"/>
    </source>
</evidence>
<dbReference type="PANTHER" id="PTHR46797">
    <property type="entry name" value="HTH-TYPE TRANSCRIPTIONAL REGULATOR"/>
    <property type="match status" value="1"/>
</dbReference>
<gene>
    <name evidence="4" type="ORF">ACFFRH_06040</name>
</gene>
<dbReference type="PROSITE" id="PS50943">
    <property type="entry name" value="HTH_CROC1"/>
    <property type="match status" value="1"/>
</dbReference>
<organism evidence="4 5">
    <name type="scientific">Streptosporangium vulgare</name>
    <dbReference type="NCBI Taxonomy" id="46190"/>
    <lineage>
        <taxon>Bacteria</taxon>
        <taxon>Bacillati</taxon>
        <taxon>Actinomycetota</taxon>
        <taxon>Actinomycetes</taxon>
        <taxon>Streptosporangiales</taxon>
        <taxon>Streptosporangiaceae</taxon>
        <taxon>Streptosporangium</taxon>
    </lineage>
</organism>
<keyword evidence="5" id="KW-1185">Reference proteome</keyword>
<dbReference type="SUPFAM" id="SSF51182">
    <property type="entry name" value="RmlC-like cupins"/>
    <property type="match status" value="1"/>
</dbReference>
<dbReference type="SUPFAM" id="SSF47413">
    <property type="entry name" value="lambda repressor-like DNA-binding domains"/>
    <property type="match status" value="1"/>
</dbReference>
<keyword evidence="1" id="KW-0238">DNA-binding</keyword>
<evidence type="ECO:0000256" key="2">
    <source>
        <dbReference type="SAM" id="MobiDB-lite"/>
    </source>
</evidence>
<comment type="caution">
    <text evidence="4">The sequence shown here is derived from an EMBL/GenBank/DDBJ whole genome shotgun (WGS) entry which is preliminary data.</text>
</comment>
<dbReference type="InterPro" id="IPR010982">
    <property type="entry name" value="Lambda_DNA-bd_dom_sf"/>
</dbReference>
<dbReference type="PANTHER" id="PTHR46797:SF1">
    <property type="entry name" value="METHYLPHOSPHONATE SYNTHASE"/>
    <property type="match status" value="1"/>
</dbReference>
<protein>
    <submittedName>
        <fullName evidence="4">Helix-turn-helix domain-containing protein</fullName>
    </submittedName>
</protein>
<dbReference type="InterPro" id="IPR011051">
    <property type="entry name" value="RmlC_Cupin_sf"/>
</dbReference>